<organism evidence="1 2">
    <name type="scientific">Tanacetum coccineum</name>
    <dbReference type="NCBI Taxonomy" id="301880"/>
    <lineage>
        <taxon>Eukaryota</taxon>
        <taxon>Viridiplantae</taxon>
        <taxon>Streptophyta</taxon>
        <taxon>Embryophyta</taxon>
        <taxon>Tracheophyta</taxon>
        <taxon>Spermatophyta</taxon>
        <taxon>Magnoliopsida</taxon>
        <taxon>eudicotyledons</taxon>
        <taxon>Gunneridae</taxon>
        <taxon>Pentapetalae</taxon>
        <taxon>asterids</taxon>
        <taxon>campanulids</taxon>
        <taxon>Asterales</taxon>
        <taxon>Asteraceae</taxon>
        <taxon>Asteroideae</taxon>
        <taxon>Anthemideae</taxon>
        <taxon>Anthemidinae</taxon>
        <taxon>Tanacetum</taxon>
    </lineage>
</organism>
<accession>A0ABQ4XCE1</accession>
<dbReference type="EMBL" id="BQNB010009367">
    <property type="protein sequence ID" value="GJS62530.1"/>
    <property type="molecule type" value="Genomic_DNA"/>
</dbReference>
<reference evidence="1" key="2">
    <citation type="submission" date="2022-01" db="EMBL/GenBank/DDBJ databases">
        <authorList>
            <person name="Yamashiro T."/>
            <person name="Shiraishi A."/>
            <person name="Satake H."/>
            <person name="Nakayama K."/>
        </authorList>
    </citation>
    <scope>NUCLEOTIDE SEQUENCE</scope>
</reference>
<evidence type="ECO:0008006" key="3">
    <source>
        <dbReference type="Google" id="ProtNLM"/>
    </source>
</evidence>
<dbReference type="PANTHER" id="PTHR33116:SF78">
    <property type="entry name" value="OS12G0587133 PROTEIN"/>
    <property type="match status" value="1"/>
</dbReference>
<evidence type="ECO:0000313" key="1">
    <source>
        <dbReference type="EMBL" id="GJS62530.1"/>
    </source>
</evidence>
<keyword evidence="2" id="KW-1185">Reference proteome</keyword>
<dbReference type="PANTHER" id="PTHR33116">
    <property type="entry name" value="REVERSE TRANSCRIPTASE ZINC-BINDING DOMAIN-CONTAINING PROTEIN-RELATED-RELATED"/>
    <property type="match status" value="1"/>
</dbReference>
<proteinExistence type="predicted"/>
<name>A0ABQ4XCE1_9ASTR</name>
<gene>
    <name evidence="1" type="ORF">Tco_0657314</name>
</gene>
<dbReference type="Proteomes" id="UP001151760">
    <property type="component" value="Unassembled WGS sequence"/>
</dbReference>
<reference evidence="1" key="1">
    <citation type="journal article" date="2022" name="Int. J. Mol. Sci.">
        <title>Draft Genome of Tanacetum Coccineum: Genomic Comparison of Closely Related Tanacetum-Family Plants.</title>
        <authorList>
            <person name="Yamashiro T."/>
            <person name="Shiraishi A."/>
            <person name="Nakayama K."/>
            <person name="Satake H."/>
        </authorList>
    </citation>
    <scope>NUCLEOTIDE SEQUENCE</scope>
</reference>
<sequence>MSIIVNGSPSEEFGLERGVRQGDPLSPFLFILAAEGLNAMVSEAVEKVIFKVIEVGKIGSIRVRFMAHMEEMTKMANWMGCDIGDFPFTYLGLSIGVNMRIVKAWEPVVENFKKRLADWKAKTMSWVDNQSLRDRFPRLYHLDKRKDSSVSEKGTWVNVINIECRDKWSWSLREDGEFKRELKGRLPVQDALDKRGIDLDDADCCKRKSFTTLLGSVPNRCSVVHARLGGYYRYLEE</sequence>
<protein>
    <recommendedName>
        <fullName evidence="3">Reverse transcriptase domain-containing protein</fullName>
    </recommendedName>
</protein>
<evidence type="ECO:0000313" key="2">
    <source>
        <dbReference type="Proteomes" id="UP001151760"/>
    </source>
</evidence>
<comment type="caution">
    <text evidence="1">The sequence shown here is derived from an EMBL/GenBank/DDBJ whole genome shotgun (WGS) entry which is preliminary data.</text>
</comment>